<dbReference type="STRING" id="675824.A0A1E3Q1I0"/>
<proteinExistence type="predicted"/>
<dbReference type="InterPro" id="IPR001680">
    <property type="entry name" value="WD40_rpt"/>
</dbReference>
<dbReference type="InterPro" id="IPR015943">
    <property type="entry name" value="WD40/YVTN_repeat-like_dom_sf"/>
</dbReference>
<gene>
    <name evidence="1" type="ORF">LIPSTDRAFT_74010</name>
</gene>
<dbReference type="Gene3D" id="2.130.10.10">
    <property type="entry name" value="YVTN repeat-like/Quinoprotein amine dehydrogenase"/>
    <property type="match status" value="1"/>
</dbReference>
<dbReference type="Proteomes" id="UP000094385">
    <property type="component" value="Unassembled WGS sequence"/>
</dbReference>
<protein>
    <submittedName>
        <fullName evidence="1">Uncharacterized protein</fullName>
    </submittedName>
</protein>
<dbReference type="InterPro" id="IPR036322">
    <property type="entry name" value="WD40_repeat_dom_sf"/>
</dbReference>
<dbReference type="OrthoDB" id="7668193at2759"/>
<sequence>MSTPAAVATLRAQSHPINAIAFHSSNLRLVSGDDDGWCIQWSLVTRRPLAVWKSHSAALLTVKWMSDELLLTHGRDNKLYLHRLNDSPLDTDIPGAHDNPDNWRRPWLVTSLDVNALNFCSAATWGTNRIAVPGTLDSDTVCNFCN</sequence>
<dbReference type="Pfam" id="PF00400">
    <property type="entry name" value="WD40"/>
    <property type="match status" value="1"/>
</dbReference>
<dbReference type="EMBL" id="KV454298">
    <property type="protein sequence ID" value="ODQ71364.1"/>
    <property type="molecule type" value="Genomic_DNA"/>
</dbReference>
<name>A0A1E3Q1I0_LIPST</name>
<dbReference type="SUPFAM" id="SSF50978">
    <property type="entry name" value="WD40 repeat-like"/>
    <property type="match status" value="1"/>
</dbReference>
<reference evidence="1 2" key="1">
    <citation type="journal article" date="2016" name="Proc. Natl. Acad. Sci. U.S.A.">
        <title>Comparative genomics of biotechnologically important yeasts.</title>
        <authorList>
            <person name="Riley R."/>
            <person name="Haridas S."/>
            <person name="Wolfe K.H."/>
            <person name="Lopes M.R."/>
            <person name="Hittinger C.T."/>
            <person name="Goeker M."/>
            <person name="Salamov A.A."/>
            <person name="Wisecaver J.H."/>
            <person name="Long T.M."/>
            <person name="Calvey C.H."/>
            <person name="Aerts A.L."/>
            <person name="Barry K.W."/>
            <person name="Choi C."/>
            <person name="Clum A."/>
            <person name="Coughlan A.Y."/>
            <person name="Deshpande S."/>
            <person name="Douglass A.P."/>
            <person name="Hanson S.J."/>
            <person name="Klenk H.-P."/>
            <person name="LaButti K.M."/>
            <person name="Lapidus A."/>
            <person name="Lindquist E.A."/>
            <person name="Lipzen A.M."/>
            <person name="Meier-Kolthoff J.P."/>
            <person name="Ohm R.A."/>
            <person name="Otillar R.P."/>
            <person name="Pangilinan J.L."/>
            <person name="Peng Y."/>
            <person name="Rokas A."/>
            <person name="Rosa C.A."/>
            <person name="Scheuner C."/>
            <person name="Sibirny A.A."/>
            <person name="Slot J.C."/>
            <person name="Stielow J.B."/>
            <person name="Sun H."/>
            <person name="Kurtzman C.P."/>
            <person name="Blackwell M."/>
            <person name="Grigoriev I.V."/>
            <person name="Jeffries T.W."/>
        </authorList>
    </citation>
    <scope>NUCLEOTIDE SEQUENCE [LARGE SCALE GENOMIC DNA]</scope>
    <source>
        <strain evidence="1 2">NRRL Y-11557</strain>
    </source>
</reference>
<dbReference type="AlphaFoldDB" id="A0A1E3Q1I0"/>
<accession>A0A1E3Q1I0</accession>
<keyword evidence="2" id="KW-1185">Reference proteome</keyword>
<evidence type="ECO:0000313" key="1">
    <source>
        <dbReference type="EMBL" id="ODQ71364.1"/>
    </source>
</evidence>
<dbReference type="SMART" id="SM00320">
    <property type="entry name" value="WD40"/>
    <property type="match status" value="2"/>
</dbReference>
<organism evidence="1 2">
    <name type="scientific">Lipomyces starkeyi NRRL Y-11557</name>
    <dbReference type="NCBI Taxonomy" id="675824"/>
    <lineage>
        <taxon>Eukaryota</taxon>
        <taxon>Fungi</taxon>
        <taxon>Dikarya</taxon>
        <taxon>Ascomycota</taxon>
        <taxon>Saccharomycotina</taxon>
        <taxon>Lipomycetes</taxon>
        <taxon>Lipomycetales</taxon>
        <taxon>Lipomycetaceae</taxon>
        <taxon>Lipomyces</taxon>
    </lineage>
</organism>
<evidence type="ECO:0000313" key="2">
    <source>
        <dbReference type="Proteomes" id="UP000094385"/>
    </source>
</evidence>